<evidence type="ECO:0000256" key="5">
    <source>
        <dbReference type="ARBA" id="ARBA00023163"/>
    </source>
</evidence>
<sequence length="85" mass="9819">MSQMNLRIDTARKNLIDHAAALQGKTRTDFMIEASYQAAEEVILDQRLFVLNDEQWTKFNQALDKAPSDNKKLRKLLNTAAPWEK</sequence>
<dbReference type="PANTHER" id="PTHR35401:SF1">
    <property type="entry name" value="CYTOPLASMIC PROTEIN"/>
    <property type="match status" value="1"/>
</dbReference>
<keyword evidence="4" id="KW-0238">DNA-binding</keyword>
<evidence type="ECO:0008006" key="9">
    <source>
        <dbReference type="Google" id="ProtNLM"/>
    </source>
</evidence>
<reference evidence="7 8" key="1">
    <citation type="submission" date="2014-06" db="EMBL/GenBank/DDBJ databases">
        <title>The genome of the endonuclear symbiont Nucleicultrix amoebiphila.</title>
        <authorList>
            <person name="Schulz F."/>
            <person name="Horn M."/>
        </authorList>
    </citation>
    <scope>NUCLEOTIDE SEQUENCE [LARGE SCALE GENOMIC DNA]</scope>
    <source>
        <strain evidence="7 8">FS5</strain>
    </source>
</reference>
<dbReference type="AlphaFoldDB" id="A0A1W6N2K1"/>
<dbReference type="RefSeq" id="WP_085783395.1">
    <property type="nucleotide sequence ID" value="NZ_CP008743.1"/>
</dbReference>
<keyword evidence="2" id="KW-1277">Toxin-antitoxin system</keyword>
<name>A0A1W6N2K1_9PROT</name>
<evidence type="ECO:0000256" key="4">
    <source>
        <dbReference type="ARBA" id="ARBA00023125"/>
    </source>
</evidence>
<dbReference type="Proteomes" id="UP000237351">
    <property type="component" value="Chromosome"/>
</dbReference>
<dbReference type="GO" id="GO:0003677">
    <property type="term" value="F:DNA binding"/>
    <property type="evidence" value="ECO:0007669"/>
    <property type="project" value="UniProtKB-KW"/>
</dbReference>
<evidence type="ECO:0000256" key="2">
    <source>
        <dbReference type="ARBA" id="ARBA00022649"/>
    </source>
</evidence>
<dbReference type="SUPFAM" id="SSF47598">
    <property type="entry name" value="Ribbon-helix-helix"/>
    <property type="match status" value="1"/>
</dbReference>
<evidence type="ECO:0000256" key="3">
    <source>
        <dbReference type="ARBA" id="ARBA00023015"/>
    </source>
</evidence>
<comment type="similarity">
    <text evidence="6">Belongs to the TacA antitoxin family.</text>
</comment>
<keyword evidence="3" id="KW-0805">Transcription regulation</keyword>
<evidence type="ECO:0000313" key="7">
    <source>
        <dbReference type="EMBL" id="ARN84048.1"/>
    </source>
</evidence>
<dbReference type="OrthoDB" id="559702at2"/>
<dbReference type="Pfam" id="PF08681">
    <property type="entry name" value="TacA1"/>
    <property type="match status" value="1"/>
</dbReference>
<dbReference type="Gene3D" id="1.20.5.780">
    <property type="entry name" value="Single helix bin"/>
    <property type="match status" value="1"/>
</dbReference>
<dbReference type="KEGG" id="naf:GQ61_00300"/>
<protein>
    <recommendedName>
        <fullName evidence="9">Toxin-antitoxin system protein</fullName>
    </recommendedName>
</protein>
<keyword evidence="5" id="KW-0804">Transcription</keyword>
<evidence type="ECO:0000313" key="8">
    <source>
        <dbReference type="Proteomes" id="UP000237351"/>
    </source>
</evidence>
<dbReference type="InterPro" id="IPR010985">
    <property type="entry name" value="Ribbon_hlx_hlx"/>
</dbReference>
<accession>A0A1W6N2K1</accession>
<organism evidence="7 8">
    <name type="scientific">Candidatus Nucleicultrix amoebiphila FS5</name>
    <dbReference type="NCBI Taxonomy" id="1414854"/>
    <lineage>
        <taxon>Bacteria</taxon>
        <taxon>Pseudomonadati</taxon>
        <taxon>Pseudomonadota</taxon>
        <taxon>Alphaproteobacteria</taxon>
        <taxon>Holosporales</taxon>
        <taxon>Candidatus Nucleicultricaceae</taxon>
        <taxon>Candidatus Nucleicultrix</taxon>
    </lineage>
</organism>
<evidence type="ECO:0000256" key="6">
    <source>
        <dbReference type="ARBA" id="ARBA00049988"/>
    </source>
</evidence>
<gene>
    <name evidence="7" type="ORF">GQ61_00300</name>
</gene>
<dbReference type="PANTHER" id="PTHR35401">
    <property type="entry name" value="COPG FAMILY HELIX-TURN-HELIX PROTEIN-RELATED-RELATED"/>
    <property type="match status" value="1"/>
</dbReference>
<dbReference type="GO" id="GO:0006355">
    <property type="term" value="P:regulation of DNA-templated transcription"/>
    <property type="evidence" value="ECO:0007669"/>
    <property type="project" value="InterPro"/>
</dbReference>
<keyword evidence="8" id="KW-1185">Reference proteome</keyword>
<keyword evidence="1" id="KW-0678">Repressor</keyword>
<dbReference type="STRING" id="1414854.GQ61_00300"/>
<evidence type="ECO:0000256" key="1">
    <source>
        <dbReference type="ARBA" id="ARBA00022491"/>
    </source>
</evidence>
<proteinExistence type="inferred from homology"/>
<dbReference type="EMBL" id="CP008743">
    <property type="protein sequence ID" value="ARN84048.1"/>
    <property type="molecule type" value="Genomic_DNA"/>
</dbReference>
<dbReference type="InterPro" id="IPR014795">
    <property type="entry name" value="TacA_1-like"/>
</dbReference>